<proteinExistence type="predicted"/>
<keyword evidence="2" id="KW-0812">Transmembrane</keyword>
<sequence length="85" mass="9810">MMGDGWGMGWMWIAWPIVVIGVVLLIVLLARGAGSTRHDEQVPPPTPGRPPRRAQEILDERYARGELSDEEYQERRRRLRDGTER</sequence>
<evidence type="ECO:0000256" key="1">
    <source>
        <dbReference type="SAM" id="MobiDB-lite"/>
    </source>
</evidence>
<feature type="domain" description="SHOCT" evidence="3">
    <location>
        <begin position="56"/>
        <end position="79"/>
    </location>
</feature>
<keyword evidence="2" id="KW-1133">Transmembrane helix</keyword>
<dbReference type="Proteomes" id="UP000557204">
    <property type="component" value="Unassembled WGS sequence"/>
</dbReference>
<organism evidence="4 5">
    <name type="scientific">Isoptericola sediminis</name>
    <dbReference type="NCBI Taxonomy" id="2733572"/>
    <lineage>
        <taxon>Bacteria</taxon>
        <taxon>Bacillati</taxon>
        <taxon>Actinomycetota</taxon>
        <taxon>Actinomycetes</taxon>
        <taxon>Micrococcales</taxon>
        <taxon>Promicromonosporaceae</taxon>
        <taxon>Isoptericola</taxon>
    </lineage>
</organism>
<comment type="caution">
    <text evidence="4">The sequence shown here is derived from an EMBL/GenBank/DDBJ whole genome shotgun (WGS) entry which is preliminary data.</text>
</comment>
<evidence type="ECO:0000259" key="3">
    <source>
        <dbReference type="Pfam" id="PF09851"/>
    </source>
</evidence>
<feature type="compositionally biased region" description="Basic and acidic residues" evidence="1">
    <location>
        <begin position="53"/>
        <end position="67"/>
    </location>
</feature>
<dbReference type="AlphaFoldDB" id="A0A849K4Z7"/>
<keyword evidence="5" id="KW-1185">Reference proteome</keyword>
<dbReference type="Pfam" id="PF09851">
    <property type="entry name" value="SHOCT"/>
    <property type="match status" value="1"/>
</dbReference>
<evidence type="ECO:0000313" key="5">
    <source>
        <dbReference type="Proteomes" id="UP000557204"/>
    </source>
</evidence>
<name>A0A849K4Z7_9MICO</name>
<evidence type="ECO:0000313" key="4">
    <source>
        <dbReference type="EMBL" id="NNU26227.1"/>
    </source>
</evidence>
<dbReference type="RefSeq" id="WP_171245731.1">
    <property type="nucleotide sequence ID" value="NZ_JABFAJ010000003.1"/>
</dbReference>
<dbReference type="EMBL" id="JABFAJ010000003">
    <property type="protein sequence ID" value="NNU26227.1"/>
    <property type="molecule type" value="Genomic_DNA"/>
</dbReference>
<protein>
    <submittedName>
        <fullName evidence="4">SHOCT domain-containing protein</fullName>
    </submittedName>
</protein>
<feature type="transmembrane region" description="Helical" evidence="2">
    <location>
        <begin position="12"/>
        <end position="30"/>
    </location>
</feature>
<reference evidence="4 5" key="1">
    <citation type="submission" date="2020-05" db="EMBL/GenBank/DDBJ databases">
        <title>Genome sequence of Isoptericola sp. JC619 isolated from Chilika lagoon, India.</title>
        <authorList>
            <person name="Kumar D."/>
            <person name="Appam K."/>
            <person name="Gandham S."/>
            <person name="Uppada J."/>
            <person name="Sasikala C."/>
            <person name="Venkata Ramana C."/>
        </authorList>
    </citation>
    <scope>NUCLEOTIDE SEQUENCE [LARGE SCALE GENOMIC DNA]</scope>
    <source>
        <strain evidence="4 5">JC619</strain>
    </source>
</reference>
<accession>A0A849K4Z7</accession>
<gene>
    <name evidence="4" type="ORF">HLI28_01540</name>
</gene>
<feature type="region of interest" description="Disordered" evidence="1">
    <location>
        <begin position="34"/>
        <end position="85"/>
    </location>
</feature>
<keyword evidence="2" id="KW-0472">Membrane</keyword>
<evidence type="ECO:0000256" key="2">
    <source>
        <dbReference type="SAM" id="Phobius"/>
    </source>
</evidence>
<dbReference type="InterPro" id="IPR018649">
    <property type="entry name" value="SHOCT"/>
</dbReference>